<dbReference type="Gene3D" id="2.70.100.10">
    <property type="entry name" value="Glycoside hydrolase, family 7, domain"/>
    <property type="match status" value="1"/>
</dbReference>
<sequence>MTIDAKTKMTVVTQFINNDGTATGTLIAIQRIYVQNGKVSQQSNTNVAGIITTIKSRTPSAISKRLLPATRTSLRAFSVDGPLALRDVRMGLMSDEDIRESNRRQNEAFERAERTAQNPRPLQLDPASAKQRNEIAAALLSYYKFLTGLYIPEEALRRPPKGDQGWDYINAERFAFLGKTDAVIDLYKHIPYIAQDRAIGYQIDVETICIDYTGKDFQRDAVQKQEADSVTPGQFDGQDAPIWNRLKEPQHVALLAKPLETHRGLWIAIDIRDGKAAQLMPLNEVNEQTSWEFSNIQDLLRHLREEFMKLASLPLAPNNVVSAEVNGELDPQRARVQEVYRDYGWPSADFDKEACMKKVEQADEA</sequence>
<keyword evidence="5" id="KW-0378">Hydrolase</keyword>
<keyword evidence="7" id="KW-0119">Carbohydrate metabolism</keyword>
<evidence type="ECO:0000256" key="4">
    <source>
        <dbReference type="ARBA" id="ARBA00022729"/>
    </source>
</evidence>
<dbReference type="SUPFAM" id="SSF49899">
    <property type="entry name" value="Concanavalin A-like lectins/glucanases"/>
    <property type="match status" value="1"/>
</dbReference>
<dbReference type="PANTHER" id="PTHR33753:SF2">
    <property type="entry name" value="GLYCOSIDE HYDROLASE FAMILY 7 PROTEIN"/>
    <property type="match status" value="1"/>
</dbReference>
<organism evidence="11 12">
    <name type="scientific">Lecanosticta acicola</name>
    <dbReference type="NCBI Taxonomy" id="111012"/>
    <lineage>
        <taxon>Eukaryota</taxon>
        <taxon>Fungi</taxon>
        <taxon>Dikarya</taxon>
        <taxon>Ascomycota</taxon>
        <taxon>Pezizomycotina</taxon>
        <taxon>Dothideomycetes</taxon>
        <taxon>Dothideomycetidae</taxon>
        <taxon>Mycosphaerellales</taxon>
        <taxon>Mycosphaerellaceae</taxon>
        <taxon>Lecanosticta</taxon>
    </lineage>
</organism>
<dbReference type="EMBL" id="CAVMBE010000085">
    <property type="protein sequence ID" value="CAK4033425.1"/>
    <property type="molecule type" value="Genomic_DNA"/>
</dbReference>
<proteinExistence type="inferred from homology"/>
<comment type="similarity">
    <text evidence="2">Belongs to the glycosyl hydrolase 7 (cellulase C) family.</text>
</comment>
<dbReference type="GO" id="GO:0030245">
    <property type="term" value="P:cellulose catabolic process"/>
    <property type="evidence" value="ECO:0007669"/>
    <property type="project" value="UniProtKB-KW"/>
</dbReference>
<gene>
    <name evidence="11" type="ORF">LECACI_7A008583</name>
</gene>
<evidence type="ECO:0000256" key="6">
    <source>
        <dbReference type="ARBA" id="ARBA00023001"/>
    </source>
</evidence>
<evidence type="ECO:0000256" key="8">
    <source>
        <dbReference type="ARBA" id="ARBA00023295"/>
    </source>
</evidence>
<evidence type="ECO:0000313" key="11">
    <source>
        <dbReference type="EMBL" id="CAK4033425.1"/>
    </source>
</evidence>
<accession>A0AAI8Z6N3</accession>
<dbReference type="PANTHER" id="PTHR33753">
    <property type="entry name" value="1,4-BETA-D-GLUCAN CELLOBIOHYDROLASE B"/>
    <property type="match status" value="1"/>
</dbReference>
<evidence type="ECO:0000256" key="9">
    <source>
        <dbReference type="ARBA" id="ARBA00023326"/>
    </source>
</evidence>
<keyword evidence="6" id="KW-0136">Cellulose degradation</keyword>
<dbReference type="InterPro" id="IPR001722">
    <property type="entry name" value="Glyco_hydro_7"/>
</dbReference>
<keyword evidence="8" id="KW-0326">Glycosidase</keyword>
<dbReference type="InterPro" id="IPR013320">
    <property type="entry name" value="ConA-like_dom_sf"/>
</dbReference>
<reference evidence="11" key="1">
    <citation type="submission" date="2023-11" db="EMBL/GenBank/DDBJ databases">
        <authorList>
            <person name="Alioto T."/>
            <person name="Alioto T."/>
            <person name="Gomez Garrido J."/>
        </authorList>
    </citation>
    <scope>NUCLEOTIDE SEQUENCE</scope>
</reference>
<feature type="region of interest" description="Disordered" evidence="10">
    <location>
        <begin position="96"/>
        <end position="128"/>
    </location>
</feature>
<evidence type="ECO:0000313" key="12">
    <source>
        <dbReference type="Proteomes" id="UP001296104"/>
    </source>
</evidence>
<keyword evidence="9" id="KW-0624">Polysaccharide degradation</keyword>
<dbReference type="AlphaFoldDB" id="A0AAI8Z6N3"/>
<keyword evidence="12" id="KW-1185">Reference proteome</keyword>
<evidence type="ECO:0000256" key="10">
    <source>
        <dbReference type="SAM" id="MobiDB-lite"/>
    </source>
</evidence>
<evidence type="ECO:0000256" key="7">
    <source>
        <dbReference type="ARBA" id="ARBA00023277"/>
    </source>
</evidence>
<evidence type="ECO:0000256" key="3">
    <source>
        <dbReference type="ARBA" id="ARBA00012561"/>
    </source>
</evidence>
<comment type="catalytic activity">
    <reaction evidence="1">
        <text>Hydrolysis of (1-&gt;4)-beta-D-glucosidic linkages in cellulose and cellotetraose, releasing cellobiose from the non-reducing ends of the chains.</text>
        <dbReference type="EC" id="3.2.1.91"/>
    </reaction>
</comment>
<evidence type="ECO:0000256" key="5">
    <source>
        <dbReference type="ARBA" id="ARBA00022801"/>
    </source>
</evidence>
<dbReference type="Pfam" id="PF00840">
    <property type="entry name" value="Glyco_hydro_7"/>
    <property type="match status" value="1"/>
</dbReference>
<name>A0AAI8Z6N3_9PEZI</name>
<dbReference type="InterPro" id="IPR037019">
    <property type="entry name" value="Glyco_hydro_7_sf"/>
</dbReference>
<dbReference type="Proteomes" id="UP001296104">
    <property type="component" value="Unassembled WGS sequence"/>
</dbReference>
<comment type="caution">
    <text evidence="11">The sequence shown here is derived from an EMBL/GenBank/DDBJ whole genome shotgun (WGS) entry which is preliminary data.</text>
</comment>
<protein>
    <recommendedName>
        <fullName evidence="3">cellulose 1,4-beta-cellobiosidase (non-reducing end)</fullName>
        <ecNumber evidence="3">3.2.1.91</ecNumber>
    </recommendedName>
</protein>
<evidence type="ECO:0000256" key="2">
    <source>
        <dbReference type="ARBA" id="ARBA00006044"/>
    </source>
</evidence>
<dbReference type="GO" id="GO:0016162">
    <property type="term" value="F:cellulose 1,4-beta-cellobiosidase activity"/>
    <property type="evidence" value="ECO:0007669"/>
    <property type="project" value="UniProtKB-EC"/>
</dbReference>
<feature type="compositionally biased region" description="Basic and acidic residues" evidence="10">
    <location>
        <begin position="99"/>
        <end position="114"/>
    </location>
</feature>
<evidence type="ECO:0000256" key="1">
    <source>
        <dbReference type="ARBA" id="ARBA00001641"/>
    </source>
</evidence>
<keyword evidence="4" id="KW-0732">Signal</keyword>
<dbReference type="EC" id="3.2.1.91" evidence="3"/>